<organism evidence="3 4">
    <name type="scientific">Intoshia linei</name>
    <dbReference type="NCBI Taxonomy" id="1819745"/>
    <lineage>
        <taxon>Eukaryota</taxon>
        <taxon>Metazoa</taxon>
        <taxon>Spiralia</taxon>
        <taxon>Lophotrochozoa</taxon>
        <taxon>Mesozoa</taxon>
        <taxon>Orthonectida</taxon>
        <taxon>Rhopaluridae</taxon>
        <taxon>Intoshia</taxon>
    </lineage>
</organism>
<evidence type="ECO:0008006" key="5">
    <source>
        <dbReference type="Google" id="ProtNLM"/>
    </source>
</evidence>
<protein>
    <recommendedName>
        <fullName evidence="5">Caprin-1 dimerization domain-containing protein</fullName>
    </recommendedName>
</protein>
<dbReference type="AlphaFoldDB" id="A0A177B158"/>
<evidence type="ECO:0000313" key="3">
    <source>
        <dbReference type="EMBL" id="OAF67985.1"/>
    </source>
</evidence>
<feature type="coiled-coil region" evidence="1">
    <location>
        <begin position="22"/>
        <end position="59"/>
    </location>
</feature>
<gene>
    <name evidence="3" type="ORF">A3Q56_04285</name>
</gene>
<feature type="region of interest" description="Disordered" evidence="2">
    <location>
        <begin position="380"/>
        <end position="425"/>
    </location>
</feature>
<evidence type="ECO:0000256" key="2">
    <source>
        <dbReference type="SAM" id="MobiDB-lite"/>
    </source>
</evidence>
<accession>A0A177B158</accession>
<reference evidence="3 4" key="1">
    <citation type="submission" date="2016-04" db="EMBL/GenBank/DDBJ databases">
        <title>The genome of Intoshia linei affirms orthonectids as highly simplified spiralians.</title>
        <authorList>
            <person name="Mikhailov K.V."/>
            <person name="Slusarev G.S."/>
            <person name="Nikitin M.A."/>
            <person name="Logacheva M.D."/>
            <person name="Penin A."/>
            <person name="Aleoshin V."/>
            <person name="Panchin Y.V."/>
        </authorList>
    </citation>
    <scope>NUCLEOTIDE SEQUENCE [LARGE SCALE GENOMIC DNA]</scope>
    <source>
        <strain evidence="3">Intl2013</strain>
        <tissue evidence="3">Whole animal</tissue>
    </source>
</reference>
<keyword evidence="4" id="KW-1185">Reference proteome</keyword>
<evidence type="ECO:0000313" key="4">
    <source>
        <dbReference type="Proteomes" id="UP000078046"/>
    </source>
</evidence>
<feature type="compositionally biased region" description="Basic residues" evidence="2">
    <location>
        <begin position="386"/>
        <end position="395"/>
    </location>
</feature>
<sequence>MTVSAEKVSSDITVASAFNSCNILIEKKLRNLEKRRKKLESLNQVNDKSRLNKEQLNSLSSYNAIVTNIELTKELAASIQKLTTETLKTIKKQEKSKSKVNFIEDVIMSKKVMQVTRGLSCFHPDSNVTNSNLQLLDLTNDEVKILKKCASMAIPKNSSEFVDCDSDPNDLEVGWSTLSDDDQPKVECEAWKHMTLIVQKSDLFIEDGCNVTYSKVHDLVMKVMFSDVVKKSIYRLNIVDQEKEKLVENQYLVSQNNGPTYVNNCRQYVDQISHPIQIQAYMNMNQSDRMPQYPIENMESVQQMEQNNFNQYIPMVNEYTQNKYINGNKTNNVYNDICSNQEPVYVQPSYDKVKPQVKSESFKNVEPKVNDVPEKALDEDGFMTYGKKRGKSFKNKKSDNGNGNGNYKSSNRGNRSFGRGRASNF</sequence>
<dbReference type="EMBL" id="LWCA01000535">
    <property type="protein sequence ID" value="OAF67985.1"/>
    <property type="molecule type" value="Genomic_DNA"/>
</dbReference>
<dbReference type="Proteomes" id="UP000078046">
    <property type="component" value="Unassembled WGS sequence"/>
</dbReference>
<keyword evidence="1" id="KW-0175">Coiled coil</keyword>
<proteinExistence type="predicted"/>
<comment type="caution">
    <text evidence="3">The sequence shown here is derived from an EMBL/GenBank/DDBJ whole genome shotgun (WGS) entry which is preliminary data.</text>
</comment>
<evidence type="ECO:0000256" key="1">
    <source>
        <dbReference type="SAM" id="Coils"/>
    </source>
</evidence>
<feature type="compositionally biased region" description="Low complexity" evidence="2">
    <location>
        <begin position="405"/>
        <end position="425"/>
    </location>
</feature>
<name>A0A177B158_9BILA</name>